<organism evidence="5 6">
    <name type="scientific">Mycena citricolor</name>
    <dbReference type="NCBI Taxonomy" id="2018698"/>
    <lineage>
        <taxon>Eukaryota</taxon>
        <taxon>Fungi</taxon>
        <taxon>Dikarya</taxon>
        <taxon>Basidiomycota</taxon>
        <taxon>Agaricomycotina</taxon>
        <taxon>Agaricomycetes</taxon>
        <taxon>Agaricomycetidae</taxon>
        <taxon>Agaricales</taxon>
        <taxon>Marasmiineae</taxon>
        <taxon>Mycenaceae</taxon>
        <taxon>Mycena</taxon>
    </lineage>
</organism>
<evidence type="ECO:0000256" key="1">
    <source>
        <dbReference type="ARBA" id="ARBA00004123"/>
    </source>
</evidence>
<keyword evidence="3" id="KW-0175">Coiled coil</keyword>
<dbReference type="GO" id="GO:0008270">
    <property type="term" value="F:zinc ion binding"/>
    <property type="evidence" value="ECO:0007669"/>
    <property type="project" value="InterPro"/>
</dbReference>
<dbReference type="GO" id="GO:0003677">
    <property type="term" value="F:DNA binding"/>
    <property type="evidence" value="ECO:0007669"/>
    <property type="project" value="InterPro"/>
</dbReference>
<dbReference type="Proteomes" id="UP001295794">
    <property type="component" value="Unassembled WGS sequence"/>
</dbReference>
<evidence type="ECO:0000256" key="3">
    <source>
        <dbReference type="SAM" id="Coils"/>
    </source>
</evidence>
<dbReference type="EMBL" id="CAVNYO010000149">
    <property type="protein sequence ID" value="CAK5269580.1"/>
    <property type="molecule type" value="Genomic_DNA"/>
</dbReference>
<accession>A0AAD2H6C0</accession>
<dbReference type="GO" id="GO:0005634">
    <property type="term" value="C:nucleus"/>
    <property type="evidence" value="ECO:0007669"/>
    <property type="project" value="UniProtKB-SubCell"/>
</dbReference>
<dbReference type="AlphaFoldDB" id="A0AAD2H6C0"/>
<dbReference type="InterPro" id="IPR050613">
    <property type="entry name" value="Sec_Metabolite_Reg"/>
</dbReference>
<keyword evidence="6" id="KW-1185">Reference proteome</keyword>
<dbReference type="PANTHER" id="PTHR31001">
    <property type="entry name" value="UNCHARACTERIZED TRANSCRIPTIONAL REGULATORY PROTEIN"/>
    <property type="match status" value="1"/>
</dbReference>
<dbReference type="SMART" id="SM00906">
    <property type="entry name" value="Fungal_trans"/>
    <property type="match status" value="1"/>
</dbReference>
<evidence type="ECO:0000313" key="6">
    <source>
        <dbReference type="Proteomes" id="UP001295794"/>
    </source>
</evidence>
<sequence>MANSPPLMSFSMVLANTEELQNRIMTLCNRIRDLEHALETLQKSVSTQPHPLLREDQLNIKIDLPPPANPSATTDSSSGRCSSLRVFHEGLDPMMSSKGDEALVDAFGMLEIGPHGETNYLGQTARSEHLLRALSKSDTLAPVPPPRLSPRIVEFSLSDLSGTNIDIGREIYGYLPPLSEAIQLCEMYVPTPPTSFSRTISLPRTELIDDVLETVYRAGAFEHLRDAHNLSLLFGVFAIALILDPTKKNPWSVRARECYHLARAVLGIISPLKKASLAAIQALLHLSSYLELSDWEGTGPNQGWLHIGTAVRLAYGIGLHLNSKRWNVWDPEAKRRHRLFWQLFVQETWISFFLGRPPTMSVVLTDCPYPQDEVVGQDGQKEMSYLTWASQYSLLLHDVMGVSLHSKPYATILALDRRIRDFYVPPSLKTVFGAPAGVESSKLMSQLLCLIVKESSLLNLHRPYFTQALHDQPGDLDTHQYIPSVIATYRSAWRVIRSLALAWRDQGPSVARIGCAWSPALSAALILCVLVIRAPSSRMTTSALEELEVVSQLFQDAASSSRFAQSMSGAVMMLKRKAQTAIAGNSDMFSPEVCIVTPADLDSLSGRTHLVAHPLPHSTGFTELSAATTSESSPIHPTVAEDMRSFGVAEPSQFYVGDMDTPADVNTPAELPGTDYGPISDFADFPATFPALDATWQSFVEHLGF</sequence>
<dbReference type="GO" id="GO:0006351">
    <property type="term" value="P:DNA-templated transcription"/>
    <property type="evidence" value="ECO:0007669"/>
    <property type="project" value="InterPro"/>
</dbReference>
<feature type="coiled-coil region" evidence="3">
    <location>
        <begin position="17"/>
        <end position="44"/>
    </location>
</feature>
<dbReference type="Pfam" id="PF04082">
    <property type="entry name" value="Fungal_trans"/>
    <property type="match status" value="1"/>
</dbReference>
<dbReference type="InterPro" id="IPR007219">
    <property type="entry name" value="XnlR_reg_dom"/>
</dbReference>
<comment type="caution">
    <text evidence="5">The sequence shown here is derived from an EMBL/GenBank/DDBJ whole genome shotgun (WGS) entry which is preliminary data.</text>
</comment>
<name>A0AAD2H6C0_9AGAR</name>
<evidence type="ECO:0000313" key="5">
    <source>
        <dbReference type="EMBL" id="CAK5269580.1"/>
    </source>
</evidence>
<keyword evidence="2" id="KW-0539">Nucleus</keyword>
<protein>
    <recommendedName>
        <fullName evidence="4">Xylanolytic transcriptional activator regulatory domain-containing protein</fullName>
    </recommendedName>
</protein>
<gene>
    <name evidence="5" type="ORF">MYCIT1_LOCUS13407</name>
</gene>
<proteinExistence type="predicted"/>
<comment type="subcellular location">
    <subcellularLocation>
        <location evidence="1">Nucleus</location>
    </subcellularLocation>
</comment>
<feature type="domain" description="Xylanolytic transcriptional activator regulatory" evidence="4">
    <location>
        <begin position="303"/>
        <end position="376"/>
    </location>
</feature>
<evidence type="ECO:0000259" key="4">
    <source>
        <dbReference type="SMART" id="SM00906"/>
    </source>
</evidence>
<reference evidence="5" key="1">
    <citation type="submission" date="2023-11" db="EMBL/GenBank/DDBJ databases">
        <authorList>
            <person name="De Vega J J."/>
            <person name="De Vega J J."/>
        </authorList>
    </citation>
    <scope>NUCLEOTIDE SEQUENCE</scope>
</reference>
<evidence type="ECO:0000256" key="2">
    <source>
        <dbReference type="ARBA" id="ARBA00023242"/>
    </source>
</evidence>
<dbReference type="CDD" id="cd12148">
    <property type="entry name" value="fungal_TF_MHR"/>
    <property type="match status" value="1"/>
</dbReference>
<dbReference type="PANTHER" id="PTHR31001:SF81">
    <property type="entry name" value="ZN(II)2CYS6 TRANSCRIPTION FACTOR"/>
    <property type="match status" value="1"/>
</dbReference>